<dbReference type="Proteomes" id="UP001139068">
    <property type="component" value="Unassembled WGS sequence"/>
</dbReference>
<sequence length="101" mass="11345">MSAIAVAYSGVRQEYRGCESDEIYVPPGTDPRGQLRCQDAKYTLTRQGDKTKVRFDLFHRGKRVVDLDVKSQRRCAARAATVRVTRNSSEFGPCRLALPPV</sequence>
<accession>A0ABS9YTR4</accession>
<evidence type="ECO:0000313" key="1">
    <source>
        <dbReference type="EMBL" id="MCI4674600.1"/>
    </source>
</evidence>
<dbReference type="RefSeq" id="WP_243071014.1">
    <property type="nucleotide sequence ID" value="NZ_JAIVFL010000001.1"/>
</dbReference>
<name>A0ABS9YTR4_9MYCO</name>
<reference evidence="1" key="1">
    <citation type="journal article" date="2022" name="ISME J.">
        <title>Identification of active gaseous-alkane degraders at natural gas seeps.</title>
        <authorList>
            <person name="Farhan Ul Haque M."/>
            <person name="Hernandez M."/>
            <person name="Crombie A.T."/>
            <person name="Murrell J.C."/>
        </authorList>
    </citation>
    <scope>NUCLEOTIDE SEQUENCE</scope>
    <source>
        <strain evidence="1">ANDR5</strain>
    </source>
</reference>
<comment type="caution">
    <text evidence="1">The sequence shown here is derived from an EMBL/GenBank/DDBJ whole genome shotgun (WGS) entry which is preliminary data.</text>
</comment>
<keyword evidence="2" id="KW-1185">Reference proteome</keyword>
<gene>
    <name evidence="1" type="ORF">K9U37_06595</name>
</gene>
<proteinExistence type="predicted"/>
<dbReference type="EMBL" id="JAIVFL010000001">
    <property type="protein sequence ID" value="MCI4674600.1"/>
    <property type="molecule type" value="Genomic_DNA"/>
</dbReference>
<protein>
    <submittedName>
        <fullName evidence="1">Uncharacterized protein</fullName>
    </submittedName>
</protein>
<evidence type="ECO:0000313" key="2">
    <source>
        <dbReference type="Proteomes" id="UP001139068"/>
    </source>
</evidence>
<organism evidence="1 2">
    <name type="scientific">Candidatus Mycolicibacterium alkanivorans</name>
    <dbReference type="NCBI Taxonomy" id="2954114"/>
    <lineage>
        <taxon>Bacteria</taxon>
        <taxon>Bacillati</taxon>
        <taxon>Actinomycetota</taxon>
        <taxon>Actinomycetes</taxon>
        <taxon>Mycobacteriales</taxon>
        <taxon>Mycobacteriaceae</taxon>
        <taxon>Mycolicibacterium</taxon>
    </lineage>
</organism>